<dbReference type="PANTHER" id="PTHR12196">
    <property type="entry name" value="DOMAIN OF UNKNOWN FUNCTION 71 DUF71 -CONTAINING PROTEIN"/>
    <property type="match status" value="1"/>
</dbReference>
<dbReference type="GO" id="GO:0017178">
    <property type="term" value="F:diphthine-ammonia ligase activity"/>
    <property type="evidence" value="ECO:0007669"/>
    <property type="project" value="UniProtKB-EC"/>
</dbReference>
<dbReference type="Gene3D" id="3.40.50.620">
    <property type="entry name" value="HUPs"/>
    <property type="match status" value="1"/>
</dbReference>
<dbReference type="GO" id="GO:0017183">
    <property type="term" value="P:protein histidyl modification to diphthamide"/>
    <property type="evidence" value="ECO:0007669"/>
    <property type="project" value="TreeGrafter"/>
</dbReference>
<evidence type="ECO:0000313" key="3">
    <source>
        <dbReference type="Proteomes" id="UP001149411"/>
    </source>
</evidence>
<sequence length="218" mass="23608">MSEAKEAIALFSGGKDSSYALARADEEFGVETVVTVEAREASKMYHVPAVELTSLIAEAGCKEHAVYTEDDDEMEPLAEAFADLEPDVVSVGAVASEYQRSRVETVAEEFGVEVYAPLWGVDPEEGLRRVVDEFEVVITAVAADGLDASWLGRTVDESAVDELLALRDEKGVHPMGEGGEFETLAVAGPHMEGSLELDWEKDWDGVRGSLRVVEATVR</sequence>
<dbReference type="EMBL" id="RKLV01000005">
    <property type="protein sequence ID" value="MCX2819006.1"/>
    <property type="molecule type" value="Genomic_DNA"/>
</dbReference>
<dbReference type="Proteomes" id="UP001149411">
    <property type="component" value="Unassembled WGS sequence"/>
</dbReference>
<feature type="domain" description="Diphthamide synthase" evidence="1">
    <location>
        <begin position="7"/>
        <end position="213"/>
    </location>
</feature>
<dbReference type="InterPro" id="IPR002761">
    <property type="entry name" value="Diphthami_syn_dom"/>
</dbReference>
<reference evidence="2" key="1">
    <citation type="submission" date="2022-09" db="EMBL/GenBank/DDBJ databases">
        <title>Haloadaptaus new haloarchaeum isolated from saline soil.</title>
        <authorList>
            <person name="Duran-Viseras A."/>
            <person name="Sanchez-Porro C."/>
            <person name="Ventosa A."/>
        </authorList>
    </citation>
    <scope>NUCLEOTIDE SEQUENCE</scope>
    <source>
        <strain evidence="2">F3-133</strain>
    </source>
</reference>
<dbReference type="EC" id="6.3.1.14" evidence="2"/>
<organism evidence="2 3">
    <name type="scientific">Halorutilus salinus</name>
    <dbReference type="NCBI Taxonomy" id="2487751"/>
    <lineage>
        <taxon>Archaea</taxon>
        <taxon>Methanobacteriati</taxon>
        <taxon>Methanobacteriota</taxon>
        <taxon>Stenosarchaea group</taxon>
        <taxon>Halobacteria</taxon>
        <taxon>Halorutilales</taxon>
        <taxon>Halorutilaceae</taxon>
        <taxon>Halorutilus</taxon>
    </lineage>
</organism>
<dbReference type="InterPro" id="IPR022427">
    <property type="entry name" value="MJ0570_ATP-bd"/>
</dbReference>
<dbReference type="AlphaFoldDB" id="A0A9Q4GJ93"/>
<accession>A0A9Q4GJ93</accession>
<keyword evidence="3" id="KW-1185">Reference proteome</keyword>
<name>A0A9Q4GJ93_9EURY</name>
<dbReference type="SUPFAM" id="SSF52402">
    <property type="entry name" value="Adenine nucleotide alpha hydrolases-like"/>
    <property type="match status" value="1"/>
</dbReference>
<dbReference type="Pfam" id="PF01902">
    <property type="entry name" value="Diphthami_syn_2"/>
    <property type="match status" value="1"/>
</dbReference>
<protein>
    <submittedName>
        <fullName evidence="2">Diphthine--ammonia ligase</fullName>
        <ecNumber evidence="2">6.3.1.14</ecNumber>
    </submittedName>
</protein>
<dbReference type="InterPro" id="IPR030662">
    <property type="entry name" value="DPH6/MJ0570"/>
</dbReference>
<comment type="caution">
    <text evidence="2">The sequence shown here is derived from an EMBL/GenBank/DDBJ whole genome shotgun (WGS) entry which is preliminary data.</text>
</comment>
<dbReference type="InterPro" id="IPR014729">
    <property type="entry name" value="Rossmann-like_a/b/a_fold"/>
</dbReference>
<evidence type="ECO:0000313" key="2">
    <source>
        <dbReference type="EMBL" id="MCX2819006.1"/>
    </source>
</evidence>
<dbReference type="PANTHER" id="PTHR12196:SF2">
    <property type="entry name" value="DIPHTHINE--AMMONIA LIGASE"/>
    <property type="match status" value="1"/>
</dbReference>
<gene>
    <name evidence="2" type="ORF">EGH25_06535</name>
</gene>
<dbReference type="CDD" id="cd01994">
    <property type="entry name" value="AANH_PF0828-like"/>
    <property type="match status" value="1"/>
</dbReference>
<dbReference type="NCBIfam" id="TIGR03679">
    <property type="entry name" value="arCOG00187"/>
    <property type="match status" value="1"/>
</dbReference>
<evidence type="ECO:0000259" key="1">
    <source>
        <dbReference type="Pfam" id="PF01902"/>
    </source>
</evidence>
<dbReference type="NCBIfam" id="TIGR00290">
    <property type="entry name" value="MJ0570_dom"/>
    <property type="match status" value="1"/>
</dbReference>
<dbReference type="Gene3D" id="3.90.1490.10">
    <property type="entry name" value="putative n-type atp pyrophosphatase, domain 2"/>
    <property type="match status" value="1"/>
</dbReference>
<proteinExistence type="predicted"/>
<dbReference type="RefSeq" id="WP_266086890.1">
    <property type="nucleotide sequence ID" value="NZ_RKLV01000005.1"/>
</dbReference>
<keyword evidence="2" id="KW-0436">Ligase</keyword>